<gene>
    <name evidence="3" type="ORF">OEZ85_008263</name>
</gene>
<dbReference type="Proteomes" id="UP001244341">
    <property type="component" value="Chromosome 1b"/>
</dbReference>
<sequence length="235" mass="24860">MPEKIVQAFHDNGKDGVRVLMYEEMAKRLQAPLHIHSCNEDGVPATEADVYGSEQPGEPVKLIRENTDLYRRYGEPISSPERSPEAPNAPSGGAARKRSSNAAAGGGGGGGGGSKATGPDAWERRFADLAEFVAKRGHRPRRTAPEDAERHLHYWMGQQQRKLGHNELPRDQADKLEALLARTKGKKVEGGGGGGGGGGSSRKAGGRKKRAAADTGSGDSEDEAAAQAVEDDGDD</sequence>
<evidence type="ECO:0000313" key="3">
    <source>
        <dbReference type="EMBL" id="WIA08842.1"/>
    </source>
</evidence>
<keyword evidence="4" id="KW-1185">Reference proteome</keyword>
<feature type="region of interest" description="Disordered" evidence="1">
    <location>
        <begin position="49"/>
        <end position="235"/>
    </location>
</feature>
<feature type="compositionally biased region" description="Gly residues" evidence="1">
    <location>
        <begin position="104"/>
        <end position="115"/>
    </location>
</feature>
<proteinExistence type="predicted"/>
<organism evidence="3 4">
    <name type="scientific">Tetradesmus obliquus</name>
    <name type="common">Green alga</name>
    <name type="synonym">Acutodesmus obliquus</name>
    <dbReference type="NCBI Taxonomy" id="3088"/>
    <lineage>
        <taxon>Eukaryota</taxon>
        <taxon>Viridiplantae</taxon>
        <taxon>Chlorophyta</taxon>
        <taxon>core chlorophytes</taxon>
        <taxon>Chlorophyceae</taxon>
        <taxon>CS clade</taxon>
        <taxon>Sphaeropleales</taxon>
        <taxon>Scenedesmaceae</taxon>
        <taxon>Tetradesmus</taxon>
    </lineage>
</organism>
<dbReference type="Gene3D" id="6.10.140.530">
    <property type="match status" value="1"/>
</dbReference>
<dbReference type="EMBL" id="CP126208">
    <property type="protein sequence ID" value="WIA08842.1"/>
    <property type="molecule type" value="Genomic_DNA"/>
</dbReference>
<dbReference type="Pfam" id="PF03457">
    <property type="entry name" value="HA"/>
    <property type="match status" value="1"/>
</dbReference>
<feature type="compositionally biased region" description="Basic and acidic residues" evidence="1">
    <location>
        <begin position="61"/>
        <end position="74"/>
    </location>
</feature>
<feature type="domain" description="Helicase-associated" evidence="2">
    <location>
        <begin position="120"/>
        <end position="179"/>
    </location>
</feature>
<feature type="compositionally biased region" description="Gly residues" evidence="1">
    <location>
        <begin position="190"/>
        <end position="200"/>
    </location>
</feature>
<protein>
    <recommendedName>
        <fullName evidence="2">Helicase-associated domain-containing protein</fullName>
    </recommendedName>
</protein>
<reference evidence="3 4" key="1">
    <citation type="submission" date="2023-05" db="EMBL/GenBank/DDBJ databases">
        <title>A 100% complete, gapless, phased diploid assembly of the Scenedesmus obliquus UTEX 3031 genome.</title>
        <authorList>
            <person name="Biondi T.C."/>
            <person name="Hanschen E.R."/>
            <person name="Kwon T."/>
            <person name="Eng W."/>
            <person name="Kruse C.P.S."/>
            <person name="Koehler S.I."/>
            <person name="Kunde Y."/>
            <person name="Gleasner C.D."/>
            <person name="You Mak K.T."/>
            <person name="Polle J."/>
            <person name="Hovde B.T."/>
            <person name="Starkenburg S.R."/>
        </authorList>
    </citation>
    <scope>NUCLEOTIDE SEQUENCE [LARGE SCALE GENOMIC DNA]</scope>
    <source>
        <strain evidence="3 4">DOE0152z</strain>
    </source>
</reference>
<feature type="compositionally biased region" description="Basic and acidic residues" evidence="1">
    <location>
        <begin position="164"/>
        <end position="177"/>
    </location>
</feature>
<feature type="compositionally biased region" description="Basic and acidic residues" evidence="1">
    <location>
        <begin position="143"/>
        <end position="152"/>
    </location>
</feature>
<accession>A0ABY8TIC8</accession>
<evidence type="ECO:0000256" key="1">
    <source>
        <dbReference type="SAM" id="MobiDB-lite"/>
    </source>
</evidence>
<dbReference type="InterPro" id="IPR005114">
    <property type="entry name" value="Helicase_assoc"/>
</dbReference>
<evidence type="ECO:0000259" key="2">
    <source>
        <dbReference type="Pfam" id="PF03457"/>
    </source>
</evidence>
<feature type="compositionally biased region" description="Acidic residues" evidence="1">
    <location>
        <begin position="219"/>
        <end position="235"/>
    </location>
</feature>
<name>A0ABY8TIC8_TETOB</name>
<evidence type="ECO:0000313" key="4">
    <source>
        <dbReference type="Proteomes" id="UP001244341"/>
    </source>
</evidence>